<dbReference type="InterPro" id="IPR050708">
    <property type="entry name" value="T6SS_VgrG/RHS"/>
</dbReference>
<sequence>MNIFIPIAIGTAGEKLRKKVTDVVNGTVKMVDYLDGFQTEARGSRTPKQRRSHKISNSEQYAGEVLQFFPHPEGYVKVTPGAATPTSPPTFYSYNYVYNYTDHLGNVRLSYSKNPATNQLNILEENHYYPFGLKYEVYISGGKRDYRAIPDDNEPRLIGVTQTDYQYKYNGKELQDELGLGWYDYQARNYDPALGRWMNVDPLAEKMRKHSPYNYAFNNPVFFIDPDGMAPSWIVGTDGKKVTYTVNSDGSLKWSNNASSDTKRIGNAMANTKTGLTQLNKMRDSKHSVILEINKTDINPTNLAETQFPKGLKWNKTTKKTIVDEVKIVIFEKNVENLIKIADNAEGKIPDQTLQDAYDLSKEDGIDVFMGSLGTHESVHATDEENLNQKGANVFEGIKSDREKKPNQIEQQHLDELKSKKDD</sequence>
<reference evidence="2 3" key="1">
    <citation type="submission" date="2024-06" db="EMBL/GenBank/DDBJ databases">
        <title>Genomic Encyclopedia of Type Strains, Phase IV (KMG-IV): sequencing the most valuable type-strain genomes for metagenomic binning, comparative biology and taxonomic classification.</title>
        <authorList>
            <person name="Goeker M."/>
        </authorList>
    </citation>
    <scope>NUCLEOTIDE SEQUENCE [LARGE SCALE GENOMIC DNA]</scope>
    <source>
        <strain evidence="2 3">DSM 29388</strain>
    </source>
</reference>
<dbReference type="PANTHER" id="PTHR32305:SF15">
    <property type="entry name" value="PROTEIN RHSA-RELATED"/>
    <property type="match status" value="1"/>
</dbReference>
<keyword evidence="3" id="KW-1185">Reference proteome</keyword>
<dbReference type="PANTHER" id="PTHR32305">
    <property type="match status" value="1"/>
</dbReference>
<evidence type="ECO:0000313" key="3">
    <source>
        <dbReference type="Proteomes" id="UP001549146"/>
    </source>
</evidence>
<organism evidence="2 3">
    <name type="scientific">Moheibacter stercoris</name>
    <dbReference type="NCBI Taxonomy" id="1628251"/>
    <lineage>
        <taxon>Bacteria</taxon>
        <taxon>Pseudomonadati</taxon>
        <taxon>Bacteroidota</taxon>
        <taxon>Flavobacteriia</taxon>
        <taxon>Flavobacteriales</taxon>
        <taxon>Weeksellaceae</taxon>
        <taxon>Moheibacter</taxon>
    </lineage>
</organism>
<dbReference type="Proteomes" id="UP001549146">
    <property type="component" value="Unassembled WGS sequence"/>
</dbReference>
<feature type="region of interest" description="Disordered" evidence="1">
    <location>
        <begin position="399"/>
        <end position="423"/>
    </location>
</feature>
<dbReference type="InterPro" id="IPR022385">
    <property type="entry name" value="Rhs_assc_core"/>
</dbReference>
<name>A0ABV2LSM6_9FLAO</name>
<comment type="caution">
    <text evidence="2">The sequence shown here is derived from an EMBL/GenBank/DDBJ whole genome shotgun (WGS) entry which is preliminary data.</text>
</comment>
<protein>
    <submittedName>
        <fullName evidence="2">RHS repeat-associated protein</fullName>
    </submittedName>
</protein>
<evidence type="ECO:0000313" key="2">
    <source>
        <dbReference type="EMBL" id="MET3730567.1"/>
    </source>
</evidence>
<evidence type="ECO:0000256" key="1">
    <source>
        <dbReference type="SAM" id="MobiDB-lite"/>
    </source>
</evidence>
<gene>
    <name evidence="2" type="ORF">ABID46_000119</name>
</gene>
<dbReference type="Gene3D" id="2.180.10.10">
    <property type="entry name" value="RHS repeat-associated core"/>
    <property type="match status" value="1"/>
</dbReference>
<dbReference type="EMBL" id="JBEPMO010000001">
    <property type="protein sequence ID" value="MET3730567.1"/>
    <property type="molecule type" value="Genomic_DNA"/>
</dbReference>
<proteinExistence type="predicted"/>
<accession>A0ABV2LSM6</accession>
<dbReference type="NCBIfam" id="TIGR03696">
    <property type="entry name" value="Rhs_assc_core"/>
    <property type="match status" value="1"/>
</dbReference>
<dbReference type="RefSeq" id="WP_354505645.1">
    <property type="nucleotide sequence ID" value="NZ_JBEPMO010000001.1"/>
</dbReference>